<comment type="subcellular location">
    <subcellularLocation>
        <location evidence="1">Nucleus</location>
        <location evidence="1">Nucleolus</location>
    </subcellularLocation>
</comment>
<dbReference type="Pfam" id="PF00076">
    <property type="entry name" value="RRM_1"/>
    <property type="match status" value="1"/>
</dbReference>
<keyword evidence="2 4" id="KW-0694">RNA-binding</keyword>
<feature type="domain" description="RRM" evidence="6">
    <location>
        <begin position="240"/>
        <end position="317"/>
    </location>
</feature>
<feature type="domain" description="RRM" evidence="6">
    <location>
        <begin position="127"/>
        <end position="234"/>
    </location>
</feature>
<keyword evidence="3" id="KW-0539">Nucleus</keyword>
<proteinExistence type="predicted"/>
<dbReference type="CDD" id="cd12394">
    <property type="entry name" value="RRM1_RBM34"/>
    <property type="match status" value="1"/>
</dbReference>
<name>A0A9K3LRE8_9STRA</name>
<evidence type="ECO:0000256" key="2">
    <source>
        <dbReference type="ARBA" id="ARBA00022884"/>
    </source>
</evidence>
<feature type="region of interest" description="Disordered" evidence="5">
    <location>
        <begin position="1"/>
        <end position="118"/>
    </location>
</feature>
<dbReference type="PANTHER" id="PTHR23236">
    <property type="entry name" value="EUKARYOTIC TRANSLATION INITIATION FACTOR 4B/4H"/>
    <property type="match status" value="1"/>
</dbReference>
<dbReference type="OrthoDB" id="442677at2759"/>
<dbReference type="SMART" id="SM00360">
    <property type="entry name" value="RRM"/>
    <property type="match status" value="2"/>
</dbReference>
<dbReference type="GO" id="GO:0005730">
    <property type="term" value="C:nucleolus"/>
    <property type="evidence" value="ECO:0007669"/>
    <property type="project" value="UniProtKB-SubCell"/>
</dbReference>
<feature type="compositionally biased region" description="Basic and acidic residues" evidence="5">
    <location>
        <begin position="28"/>
        <end position="38"/>
    </location>
</feature>
<feature type="compositionally biased region" description="Basic residues" evidence="5">
    <location>
        <begin position="368"/>
        <end position="379"/>
    </location>
</feature>
<dbReference type="GO" id="GO:0003723">
    <property type="term" value="F:RNA binding"/>
    <property type="evidence" value="ECO:0007669"/>
    <property type="project" value="UniProtKB-UniRule"/>
</dbReference>
<dbReference type="AlphaFoldDB" id="A0A9K3LRE8"/>
<sequence length="419" mass="46530">MTTLLGSIFGGEDGNPGQQPSITSGLFDKSESLPDRPQHKPVARRPSNKRKQEDAEDSFQNNPPPVDKKKKRKKKNRKSSDGGNEYENSEEKESRAEMLDPSHGKVAAEDTSDSNDMAGDKITEEERTIFVGNLPLATTTRKSLAAIFKDCGPIFSARIRSVPVKGIKLPQSRAGDQRFMKKVCVNTRQVDEKSFKNSVQGYVVFRTVDAVSKALEKNNLSIDGMRIRVDRASPTVDPSRSVFVGGLPYAAEESTLQEHFVKGCDLQVQDVEGVRIVRDNETFQCKGFGYVLLREKSMVPTALKLHESVYMKKPIRVLVCGKRFKGKKGQKDVGATPKYKASQSEEKVTVGAFRRIIAKQQQEALQNNKRKRGDKKKSSTIKASAGGLSKRAAIDKKVEKKVKKLQKRLSKGMGKSKRG</sequence>
<protein>
    <submittedName>
        <fullName evidence="7">RNA-binding protein</fullName>
    </submittedName>
</protein>
<feature type="compositionally biased region" description="Basic residues" evidence="5">
    <location>
        <begin position="39"/>
        <end position="49"/>
    </location>
</feature>
<evidence type="ECO:0000256" key="1">
    <source>
        <dbReference type="ARBA" id="ARBA00004604"/>
    </source>
</evidence>
<dbReference type="InterPro" id="IPR000504">
    <property type="entry name" value="RRM_dom"/>
</dbReference>
<reference evidence="7" key="2">
    <citation type="submission" date="2021-04" db="EMBL/GenBank/DDBJ databases">
        <authorList>
            <person name="Podell S."/>
        </authorList>
    </citation>
    <scope>NUCLEOTIDE SEQUENCE</scope>
    <source>
        <strain evidence="7">Hildebrandi</strain>
    </source>
</reference>
<accession>A0A9K3LRE8</accession>
<dbReference type="Proteomes" id="UP000693970">
    <property type="component" value="Unassembled WGS sequence"/>
</dbReference>
<evidence type="ECO:0000256" key="4">
    <source>
        <dbReference type="PROSITE-ProRule" id="PRU00176"/>
    </source>
</evidence>
<feature type="compositionally biased region" description="Basic and acidic residues" evidence="5">
    <location>
        <begin position="89"/>
        <end position="108"/>
    </location>
</feature>
<dbReference type="PROSITE" id="PS50102">
    <property type="entry name" value="RRM"/>
    <property type="match status" value="2"/>
</dbReference>
<organism evidence="7 8">
    <name type="scientific">Nitzschia inconspicua</name>
    <dbReference type="NCBI Taxonomy" id="303405"/>
    <lineage>
        <taxon>Eukaryota</taxon>
        <taxon>Sar</taxon>
        <taxon>Stramenopiles</taxon>
        <taxon>Ochrophyta</taxon>
        <taxon>Bacillariophyta</taxon>
        <taxon>Bacillariophyceae</taxon>
        <taxon>Bacillariophycidae</taxon>
        <taxon>Bacillariales</taxon>
        <taxon>Bacillariaceae</taxon>
        <taxon>Nitzschia</taxon>
    </lineage>
</organism>
<feature type="compositionally biased region" description="Basic residues" evidence="5">
    <location>
        <begin position="68"/>
        <end position="77"/>
    </location>
</feature>
<evidence type="ECO:0000259" key="6">
    <source>
        <dbReference type="PROSITE" id="PS50102"/>
    </source>
</evidence>
<gene>
    <name evidence="7" type="ORF">IV203_029452</name>
</gene>
<evidence type="ECO:0000313" key="7">
    <source>
        <dbReference type="EMBL" id="KAG7366782.1"/>
    </source>
</evidence>
<comment type="caution">
    <text evidence="7">The sequence shown here is derived from an EMBL/GenBank/DDBJ whole genome shotgun (WGS) entry which is preliminary data.</text>
</comment>
<evidence type="ECO:0000256" key="3">
    <source>
        <dbReference type="ARBA" id="ARBA00023242"/>
    </source>
</evidence>
<evidence type="ECO:0000256" key="5">
    <source>
        <dbReference type="SAM" id="MobiDB-lite"/>
    </source>
</evidence>
<keyword evidence="8" id="KW-1185">Reference proteome</keyword>
<feature type="region of interest" description="Disordered" evidence="5">
    <location>
        <begin position="361"/>
        <end position="419"/>
    </location>
</feature>
<reference evidence="7" key="1">
    <citation type="journal article" date="2021" name="Sci. Rep.">
        <title>Diploid genomic architecture of Nitzschia inconspicua, an elite biomass production diatom.</title>
        <authorList>
            <person name="Oliver A."/>
            <person name="Podell S."/>
            <person name="Pinowska A."/>
            <person name="Traller J.C."/>
            <person name="Smith S.R."/>
            <person name="McClure R."/>
            <person name="Beliaev A."/>
            <person name="Bohutskyi P."/>
            <person name="Hill E.A."/>
            <person name="Rabines A."/>
            <person name="Zheng H."/>
            <person name="Allen L.Z."/>
            <person name="Kuo A."/>
            <person name="Grigoriev I.V."/>
            <person name="Allen A.E."/>
            <person name="Hazlebeck D."/>
            <person name="Allen E.E."/>
        </authorList>
    </citation>
    <scope>NUCLEOTIDE SEQUENCE</scope>
    <source>
        <strain evidence="7">Hildebrandi</strain>
    </source>
</reference>
<evidence type="ECO:0000313" key="8">
    <source>
        <dbReference type="Proteomes" id="UP000693970"/>
    </source>
</evidence>
<dbReference type="PANTHER" id="PTHR23236:SF25">
    <property type="entry name" value="RNA-BINDING PROTEIN 34"/>
    <property type="match status" value="1"/>
</dbReference>
<feature type="compositionally biased region" description="Basic residues" evidence="5">
    <location>
        <begin position="399"/>
        <end position="419"/>
    </location>
</feature>
<dbReference type="EMBL" id="JAGRRH010000007">
    <property type="protein sequence ID" value="KAG7366782.1"/>
    <property type="molecule type" value="Genomic_DNA"/>
</dbReference>